<proteinExistence type="predicted"/>
<comment type="caution">
    <text evidence="2">The sequence shown here is derived from an EMBL/GenBank/DDBJ whole genome shotgun (WGS) entry which is preliminary data.</text>
</comment>
<keyword evidence="3" id="KW-1185">Reference proteome</keyword>
<dbReference type="Pfam" id="PF07456">
    <property type="entry name" value="Hpre_diP_synt_I"/>
    <property type="match status" value="1"/>
</dbReference>
<keyword evidence="1" id="KW-1133">Transmembrane helix</keyword>
<sequence>MRKKVALLGVFLALALICSYIESLIPFYFGVPGMKLGLTNIVVVLLLYFYGTKEALAVSFMRILLAGFMFGNAFSILYSLAGGLLSLFVMTLLKKTGWFHMIAVSICGGITHNLGQILVAMVVVKNYYIFGYFPFLFVGGWITGLLIGLLAQEIYTRTKHFIR</sequence>
<feature type="transmembrane region" description="Helical" evidence="1">
    <location>
        <begin position="130"/>
        <end position="151"/>
    </location>
</feature>
<keyword evidence="1" id="KW-0472">Membrane</keyword>
<reference evidence="2 3" key="1">
    <citation type="submission" date="2020-08" db="EMBL/GenBank/DDBJ databases">
        <title>Genome public.</title>
        <authorList>
            <person name="Liu C."/>
            <person name="Sun Q."/>
        </authorList>
    </citation>
    <scope>NUCLEOTIDE SEQUENCE [LARGE SCALE GENOMIC DNA]</scope>
    <source>
        <strain evidence="2 3">NSJ-9</strain>
    </source>
</reference>
<accession>A0ABR7GCN2</accession>
<dbReference type="EMBL" id="JACOPG010000001">
    <property type="protein sequence ID" value="MBC5685202.1"/>
    <property type="molecule type" value="Genomic_DNA"/>
</dbReference>
<organism evidence="2 3">
    <name type="scientific">Roseburia lenta</name>
    <dbReference type="NCBI Taxonomy" id="2763061"/>
    <lineage>
        <taxon>Bacteria</taxon>
        <taxon>Bacillati</taxon>
        <taxon>Bacillota</taxon>
        <taxon>Clostridia</taxon>
        <taxon>Lachnospirales</taxon>
        <taxon>Lachnospiraceae</taxon>
        <taxon>Roseburia</taxon>
    </lineage>
</organism>
<dbReference type="InterPro" id="IPR010898">
    <property type="entry name" value="Hpre_diP_synth_I"/>
</dbReference>
<evidence type="ECO:0000313" key="2">
    <source>
        <dbReference type="EMBL" id="MBC5685202.1"/>
    </source>
</evidence>
<dbReference type="Proteomes" id="UP000643810">
    <property type="component" value="Unassembled WGS sequence"/>
</dbReference>
<evidence type="ECO:0000256" key="1">
    <source>
        <dbReference type="SAM" id="Phobius"/>
    </source>
</evidence>
<gene>
    <name evidence="2" type="ORF">H8R94_01005</name>
</gene>
<feature type="transmembrane region" description="Helical" evidence="1">
    <location>
        <begin position="63"/>
        <end position="92"/>
    </location>
</feature>
<evidence type="ECO:0000313" key="3">
    <source>
        <dbReference type="Proteomes" id="UP000643810"/>
    </source>
</evidence>
<protein>
    <submittedName>
        <fullName evidence="2">Gx transporter family protein</fullName>
    </submittedName>
</protein>
<dbReference type="Gene3D" id="1.10.1760.20">
    <property type="match status" value="1"/>
</dbReference>
<dbReference type="InterPro" id="IPR014535">
    <property type="entry name" value="Hpre_diP_synt_I"/>
</dbReference>
<dbReference type="RefSeq" id="WP_186853620.1">
    <property type="nucleotide sequence ID" value="NZ_JACOPG010000001.1"/>
</dbReference>
<keyword evidence="1" id="KW-0812">Transmembrane</keyword>
<dbReference type="PIRSF" id="PIRSF027391">
    <property type="entry name" value="Hpre_diP_synt_I"/>
    <property type="match status" value="1"/>
</dbReference>
<name>A0ABR7GCN2_9FIRM</name>
<feature type="transmembrane region" description="Helical" evidence="1">
    <location>
        <begin position="98"/>
        <end position="123"/>
    </location>
</feature>
<feature type="transmembrane region" description="Helical" evidence="1">
    <location>
        <begin position="33"/>
        <end position="51"/>
    </location>
</feature>